<dbReference type="EMBL" id="LXQA010520377">
    <property type="protein sequence ID" value="MCI56910.1"/>
    <property type="molecule type" value="Genomic_DNA"/>
</dbReference>
<comment type="caution">
    <text evidence="2">The sequence shown here is derived from an EMBL/GenBank/DDBJ whole genome shotgun (WGS) entry which is preliminary data.</text>
</comment>
<evidence type="ECO:0000313" key="3">
    <source>
        <dbReference type="Proteomes" id="UP000265520"/>
    </source>
</evidence>
<evidence type="ECO:0000313" key="2">
    <source>
        <dbReference type="EMBL" id="MCI56910.1"/>
    </source>
</evidence>
<feature type="region of interest" description="Disordered" evidence="1">
    <location>
        <begin position="39"/>
        <end position="60"/>
    </location>
</feature>
<proteinExistence type="predicted"/>
<dbReference type="Proteomes" id="UP000265520">
    <property type="component" value="Unassembled WGS sequence"/>
</dbReference>
<protein>
    <submittedName>
        <fullName evidence="2">Uncharacterized protein</fullName>
    </submittedName>
</protein>
<dbReference type="PROSITE" id="PS51257">
    <property type="entry name" value="PROKAR_LIPOPROTEIN"/>
    <property type="match status" value="1"/>
</dbReference>
<reference evidence="2 3" key="1">
    <citation type="journal article" date="2018" name="Front. Plant Sci.">
        <title>Red Clover (Trifolium pratense) and Zigzag Clover (T. medium) - A Picture of Genomic Similarities and Differences.</title>
        <authorList>
            <person name="Dluhosova J."/>
            <person name="Istvanek J."/>
            <person name="Nedelnik J."/>
            <person name="Repkova J."/>
        </authorList>
    </citation>
    <scope>NUCLEOTIDE SEQUENCE [LARGE SCALE GENOMIC DNA]</scope>
    <source>
        <strain evidence="3">cv. 10/8</strain>
        <tissue evidence="2">Leaf</tissue>
    </source>
</reference>
<sequence length="87" mass="9681">MTQEKPSNTLALLLVKNPKNLSTFSLSCGCKTQQKTIYSSSPRQAQGMPRQAWPSAQHHQTQQQLRLAQRGAAPRVATSPKHVFCIH</sequence>
<name>A0A392T9Q6_9FABA</name>
<evidence type="ECO:0000256" key="1">
    <source>
        <dbReference type="SAM" id="MobiDB-lite"/>
    </source>
</evidence>
<accession>A0A392T9Q6</accession>
<dbReference type="AlphaFoldDB" id="A0A392T9Q6"/>
<keyword evidence="3" id="KW-1185">Reference proteome</keyword>
<organism evidence="2 3">
    <name type="scientific">Trifolium medium</name>
    <dbReference type="NCBI Taxonomy" id="97028"/>
    <lineage>
        <taxon>Eukaryota</taxon>
        <taxon>Viridiplantae</taxon>
        <taxon>Streptophyta</taxon>
        <taxon>Embryophyta</taxon>
        <taxon>Tracheophyta</taxon>
        <taxon>Spermatophyta</taxon>
        <taxon>Magnoliopsida</taxon>
        <taxon>eudicotyledons</taxon>
        <taxon>Gunneridae</taxon>
        <taxon>Pentapetalae</taxon>
        <taxon>rosids</taxon>
        <taxon>fabids</taxon>
        <taxon>Fabales</taxon>
        <taxon>Fabaceae</taxon>
        <taxon>Papilionoideae</taxon>
        <taxon>50 kb inversion clade</taxon>
        <taxon>NPAAA clade</taxon>
        <taxon>Hologalegina</taxon>
        <taxon>IRL clade</taxon>
        <taxon>Trifolieae</taxon>
        <taxon>Trifolium</taxon>
    </lineage>
</organism>